<reference evidence="2 3" key="1">
    <citation type="submission" date="2023-07" db="EMBL/GenBank/DDBJ databases">
        <title>Sorghum-associated microbial communities from plants grown in Nebraska, USA.</title>
        <authorList>
            <person name="Schachtman D."/>
        </authorList>
    </citation>
    <scope>NUCLEOTIDE SEQUENCE [LARGE SCALE GENOMIC DNA]</scope>
    <source>
        <strain evidence="2 3">BE316</strain>
    </source>
</reference>
<sequence>MKNRLLLVLLLAFGLGVLAWAWWPGAAPTPAAVEAPTKLRAPTLLALGGAATETVASAPAHRQASGCTPIAPLPPHEAALATQRAIAALTSASGGDAVLALLLQKPAAEDRAAQLPWAQQVRDAALRSGDVAALRWAAGACIQLPQATVCRRELLQQRLRLEPDNGLHWLEWLHEDPASADEAWTGLAASRRWLERPGAWLERLDRALPPNLPAPHRQGLLNSLAAREADWAPPPPADLGQVCGHWGPGHALGAACRHATTLMLTKSDSPRARQQGESLAQLTGQEVPPPPAVVSPAIKPLRDCAA</sequence>
<feature type="region of interest" description="Disordered" evidence="1">
    <location>
        <begin position="267"/>
        <end position="306"/>
    </location>
</feature>
<protein>
    <submittedName>
        <fullName evidence="2">Uncharacterized protein</fullName>
    </submittedName>
</protein>
<evidence type="ECO:0000313" key="2">
    <source>
        <dbReference type="EMBL" id="MDR7333758.1"/>
    </source>
</evidence>
<comment type="caution">
    <text evidence="2">The sequence shown here is derived from an EMBL/GenBank/DDBJ whole genome shotgun (WGS) entry which is preliminary data.</text>
</comment>
<evidence type="ECO:0000256" key="1">
    <source>
        <dbReference type="SAM" id="MobiDB-lite"/>
    </source>
</evidence>
<organism evidence="2 3">
    <name type="scientific">Roseateles asaccharophilus</name>
    <dbReference type="NCBI Taxonomy" id="582607"/>
    <lineage>
        <taxon>Bacteria</taxon>
        <taxon>Pseudomonadati</taxon>
        <taxon>Pseudomonadota</taxon>
        <taxon>Betaproteobacteria</taxon>
        <taxon>Burkholderiales</taxon>
        <taxon>Sphaerotilaceae</taxon>
        <taxon>Roseateles</taxon>
    </lineage>
</organism>
<name>A0ABU2A984_9BURK</name>
<dbReference type="EMBL" id="JAVDXV010000005">
    <property type="protein sequence ID" value="MDR7333758.1"/>
    <property type="molecule type" value="Genomic_DNA"/>
</dbReference>
<proteinExistence type="predicted"/>
<evidence type="ECO:0000313" key="3">
    <source>
        <dbReference type="Proteomes" id="UP001180825"/>
    </source>
</evidence>
<dbReference type="RefSeq" id="WP_310329761.1">
    <property type="nucleotide sequence ID" value="NZ_JAVDXV010000005.1"/>
</dbReference>
<dbReference type="Proteomes" id="UP001180825">
    <property type="component" value="Unassembled WGS sequence"/>
</dbReference>
<accession>A0ABU2A984</accession>
<gene>
    <name evidence="2" type="ORF">J2X21_002900</name>
</gene>
<keyword evidence="3" id="KW-1185">Reference proteome</keyword>
<feature type="compositionally biased region" description="Polar residues" evidence="1">
    <location>
        <begin position="275"/>
        <end position="284"/>
    </location>
</feature>